<accession>K8ECE7</accession>
<dbReference type="InterPro" id="IPR037321">
    <property type="entry name" value="KIN17-like"/>
</dbReference>
<evidence type="ECO:0000256" key="4">
    <source>
        <dbReference type="ARBA" id="ARBA00022833"/>
    </source>
</evidence>
<keyword evidence="2" id="KW-0479">Metal-binding</keyword>
<keyword evidence="3" id="KW-0863">Zinc-finger</keyword>
<evidence type="ECO:0000256" key="3">
    <source>
        <dbReference type="ARBA" id="ARBA00022771"/>
    </source>
</evidence>
<dbReference type="InterPro" id="IPR013087">
    <property type="entry name" value="Znf_C2H2_type"/>
</dbReference>
<dbReference type="Gene3D" id="1.10.10.2030">
    <property type="entry name" value="DNA/RNA-binding protein Kin17, conserved domain"/>
    <property type="match status" value="1"/>
</dbReference>
<keyword evidence="4" id="KW-0862">Zinc</keyword>
<dbReference type="InterPro" id="IPR056767">
    <property type="entry name" value="C2H2-Znf_KIN17"/>
</dbReference>
<proteinExistence type="inferred from homology"/>
<dbReference type="GO" id="GO:0008270">
    <property type="term" value="F:zinc ion binding"/>
    <property type="evidence" value="ECO:0007669"/>
    <property type="project" value="UniProtKB-KW"/>
</dbReference>
<dbReference type="SUPFAM" id="SSF57667">
    <property type="entry name" value="beta-beta-alpha zinc fingers"/>
    <property type="match status" value="1"/>
</dbReference>
<sequence length="374" mass="42565">MAKSNKGDFLSPKAVANRQKMKGLQKLKFYCQLCEKQCRDQNGFKQHCSSEAHLRQVAVFGENSGRFIKGYSEQFLANFLDMMAVSHRNTRIKATVAYNEYIGNKTHVHMNSTKWTTLTEFVKYLGREKLCDIEETAKGWFITYKPRDKEEQLRDRMEMEKRRKEEDEETRMANVLARQIAKQNKKGGEEKKEERKADAIDLDDGEREKINLHVVSGGLNNALENSEKKRKDIVDFSNAGGMFSNKKMKTGGKEEGKAAFKKRKKLKWMLRENIVCRKTETGEKGTVVRVNVEDREADVKLKESGSVVENVDEDEFEPVCPGVGGKCAVVRNHDFVGEEGKVLGVDGNTGEVTIESFKRGIQFKAKSSDVARLV</sequence>
<evidence type="ECO:0000313" key="6">
    <source>
        <dbReference type="EMBL" id="CCO15687.1"/>
    </source>
</evidence>
<evidence type="ECO:0000313" key="7">
    <source>
        <dbReference type="Proteomes" id="UP000198341"/>
    </source>
</evidence>
<evidence type="ECO:0000259" key="5">
    <source>
        <dbReference type="PROSITE" id="PS00028"/>
    </source>
</evidence>
<dbReference type="GO" id="GO:0006974">
    <property type="term" value="P:DNA damage response"/>
    <property type="evidence" value="ECO:0007669"/>
    <property type="project" value="TreeGrafter"/>
</dbReference>
<dbReference type="STRING" id="41875.K8ECE7"/>
<dbReference type="FunFam" id="1.10.10.2030:FF:000001">
    <property type="entry name" value="DNA/RNA-binding protein KIN17, putative"/>
    <property type="match status" value="1"/>
</dbReference>
<organism evidence="6 7">
    <name type="scientific">Bathycoccus prasinos</name>
    <dbReference type="NCBI Taxonomy" id="41875"/>
    <lineage>
        <taxon>Eukaryota</taxon>
        <taxon>Viridiplantae</taxon>
        <taxon>Chlorophyta</taxon>
        <taxon>Mamiellophyceae</taxon>
        <taxon>Mamiellales</taxon>
        <taxon>Bathycoccaceae</taxon>
        <taxon>Bathycoccus</taxon>
    </lineage>
</organism>
<dbReference type="GO" id="GO:0006260">
    <property type="term" value="P:DNA replication"/>
    <property type="evidence" value="ECO:0007669"/>
    <property type="project" value="TreeGrafter"/>
</dbReference>
<protein>
    <recommendedName>
        <fullName evidence="5">C2H2-type domain-containing protein</fullName>
    </recommendedName>
</protein>
<dbReference type="GeneID" id="19017062"/>
<dbReference type="Gene3D" id="3.30.160.60">
    <property type="entry name" value="Classic Zinc Finger"/>
    <property type="match status" value="1"/>
</dbReference>
<dbReference type="KEGG" id="bpg:Bathy03g05250"/>
<dbReference type="AlphaFoldDB" id="K8ECE7"/>
<name>K8ECE7_9CHLO</name>
<dbReference type="InterPro" id="IPR036236">
    <property type="entry name" value="Znf_C2H2_sf"/>
</dbReference>
<dbReference type="PROSITE" id="PS00028">
    <property type="entry name" value="ZINC_FINGER_C2H2_1"/>
    <property type="match status" value="1"/>
</dbReference>
<dbReference type="Pfam" id="PF25095">
    <property type="entry name" value="C2H2-zf_KIN17"/>
    <property type="match status" value="1"/>
</dbReference>
<gene>
    <name evidence="6" type="ORF">Bathy03g05250</name>
</gene>
<comment type="similarity">
    <text evidence="1">Belongs to the KIN17 family.</text>
</comment>
<dbReference type="PANTHER" id="PTHR12805">
    <property type="entry name" value="KIN17 KIN, ANTIGENIC DETERMINANT OF RECA PROTEIN HOMOLOG"/>
    <property type="match status" value="1"/>
</dbReference>
<evidence type="ECO:0000256" key="2">
    <source>
        <dbReference type="ARBA" id="ARBA00022723"/>
    </source>
</evidence>
<keyword evidence="7" id="KW-1185">Reference proteome</keyword>
<dbReference type="InterPro" id="IPR038254">
    <property type="entry name" value="KIN17_WH-like_sf"/>
</dbReference>
<dbReference type="SMART" id="SM01253">
    <property type="entry name" value="Kin17_mid"/>
    <property type="match status" value="1"/>
</dbReference>
<dbReference type="RefSeq" id="XP_007514250.1">
    <property type="nucleotide sequence ID" value="XM_007514188.1"/>
</dbReference>
<dbReference type="GO" id="GO:0005634">
    <property type="term" value="C:nucleus"/>
    <property type="evidence" value="ECO:0007669"/>
    <property type="project" value="TreeGrafter"/>
</dbReference>
<dbReference type="Proteomes" id="UP000198341">
    <property type="component" value="Chromosome 3"/>
</dbReference>
<dbReference type="Pfam" id="PF10357">
    <property type="entry name" value="WH_KIN17"/>
    <property type="match status" value="1"/>
</dbReference>
<dbReference type="eggNOG" id="KOG2837">
    <property type="taxonomic scope" value="Eukaryota"/>
</dbReference>
<feature type="domain" description="C2H2-type" evidence="5">
    <location>
        <begin position="31"/>
        <end position="53"/>
    </location>
</feature>
<dbReference type="OrthoDB" id="10266249at2759"/>
<dbReference type="InterPro" id="IPR019447">
    <property type="entry name" value="DNA/RNA-bd_Kin17_WH-like_dom"/>
</dbReference>
<evidence type="ECO:0000256" key="1">
    <source>
        <dbReference type="ARBA" id="ARBA00008517"/>
    </source>
</evidence>
<dbReference type="GO" id="GO:0003690">
    <property type="term" value="F:double-stranded DNA binding"/>
    <property type="evidence" value="ECO:0007669"/>
    <property type="project" value="TreeGrafter"/>
</dbReference>
<dbReference type="PANTHER" id="PTHR12805:SF0">
    <property type="entry name" value="DNA_RNA-BINDING PROTEIN KIN17"/>
    <property type="match status" value="1"/>
</dbReference>
<reference evidence="6 7" key="1">
    <citation type="submission" date="2011-10" db="EMBL/GenBank/DDBJ databases">
        <authorList>
            <person name="Genoscope - CEA"/>
        </authorList>
    </citation>
    <scope>NUCLEOTIDE SEQUENCE [LARGE SCALE GENOMIC DNA]</scope>
    <source>
        <strain evidence="6 7">RCC 1105</strain>
    </source>
</reference>
<dbReference type="EMBL" id="FO082276">
    <property type="protein sequence ID" value="CCO15687.1"/>
    <property type="molecule type" value="Genomic_DNA"/>
</dbReference>